<dbReference type="EMBL" id="QGKX02002183">
    <property type="protein sequence ID" value="KAF3485730.1"/>
    <property type="molecule type" value="Genomic_DNA"/>
</dbReference>
<evidence type="ECO:0000313" key="2">
    <source>
        <dbReference type="Proteomes" id="UP000712600"/>
    </source>
</evidence>
<evidence type="ECO:0000313" key="1">
    <source>
        <dbReference type="EMBL" id="KAF3485730.1"/>
    </source>
</evidence>
<organism evidence="1 2">
    <name type="scientific">Brassica cretica</name>
    <name type="common">Mustard</name>
    <dbReference type="NCBI Taxonomy" id="69181"/>
    <lineage>
        <taxon>Eukaryota</taxon>
        <taxon>Viridiplantae</taxon>
        <taxon>Streptophyta</taxon>
        <taxon>Embryophyta</taxon>
        <taxon>Tracheophyta</taxon>
        <taxon>Spermatophyta</taxon>
        <taxon>Magnoliopsida</taxon>
        <taxon>eudicotyledons</taxon>
        <taxon>Gunneridae</taxon>
        <taxon>Pentapetalae</taxon>
        <taxon>rosids</taxon>
        <taxon>malvids</taxon>
        <taxon>Brassicales</taxon>
        <taxon>Brassicaceae</taxon>
        <taxon>Brassiceae</taxon>
        <taxon>Brassica</taxon>
    </lineage>
</organism>
<accession>A0A8S9MYT4</accession>
<dbReference type="AlphaFoldDB" id="A0A8S9MYT4"/>
<dbReference type="Proteomes" id="UP000712600">
    <property type="component" value="Unassembled WGS sequence"/>
</dbReference>
<comment type="caution">
    <text evidence="1">The sequence shown here is derived from an EMBL/GenBank/DDBJ whole genome shotgun (WGS) entry which is preliminary data.</text>
</comment>
<gene>
    <name evidence="1" type="ORF">F2Q69_00052678</name>
</gene>
<protein>
    <recommendedName>
        <fullName evidence="3">Reverse transcriptase zinc-binding domain-containing protein</fullName>
    </recommendedName>
</protein>
<evidence type="ECO:0008006" key="3">
    <source>
        <dbReference type="Google" id="ProtNLM"/>
    </source>
</evidence>
<proteinExistence type="predicted"/>
<sequence>MTEFRDCLQQLEIFDLRYHGPLFTWTNSQPVSPNLSNFWTAKPNRSNSWLANKLLKLRPLIFPWIKMRIGNGLTCRFWYDNWTPYGRLEDYYTYGANSRLGIPGQAVLTDLSRNGNCYLPHPMTDNQLQVVSCFTAITLQDQEDYYEWELNGKKVLLTPLVRSIAVYEDPRLRFHGRQQSGSHEVSLVTPSSLVSLCWNETLQDMQSLQGSKLIRRLTLLAWQSTMYAILTERNSRLHRNISWSTDSIVKEIDRQIINKISALRSTNPISSSTLMEEVLQGNLSNFWTAKPNRSNSWLANKLLKLRPLIFPWIKMRIGNGLTCRFWYDNWTPYGRLEDYYTYGANSRLGIPGQAVLADLSRNGNCYLPHQMTDNQLQVVSCITTITLQDQEDYYEWELNGKKVLLTPLVRSIAVYEDPSLRFHGRQQSGSHEVSLVTPSSLVSLCWNETLQDMQSLQGSKLIRHLTLLAWQSTMYAIWTERNSRLHRNISWSTDLIVKEIDHQIINKISALRSTNPISSSTLM</sequence>
<name>A0A8S9MYT4_BRACR</name>
<reference evidence="1" key="1">
    <citation type="submission" date="2019-12" db="EMBL/GenBank/DDBJ databases">
        <title>Genome sequencing and annotation of Brassica cretica.</title>
        <authorList>
            <person name="Studholme D.J."/>
            <person name="Sarris P."/>
        </authorList>
    </citation>
    <scope>NUCLEOTIDE SEQUENCE</scope>
    <source>
        <strain evidence="1">PFS-109/04</strain>
        <tissue evidence="1">Leaf</tissue>
    </source>
</reference>